<dbReference type="HOGENOM" id="CLU_1094548_0_0_1"/>
<evidence type="ECO:0000313" key="3">
    <source>
        <dbReference type="Proteomes" id="UP000002872"/>
    </source>
</evidence>
<dbReference type="VEuPathDB" id="MicrosporidiaDB:NEQG_01630"/>
<keyword evidence="3" id="KW-1185">Reference proteome</keyword>
<sequence>MEKVISSNDITATNTIAEDQNVVAELSEPTENPSSGEPQEEAQPSDPSSALVLETTEPTNDEKPAPEQETTGDSENAPRERKSIFRKLYGGIKRIPANAARHGSSIKNKTIHLLRVVTCSAEASEITVDAPMDAPVEAPIGPPRNLTVVENAILQTQLCLEEMDRQLQEVEPPVHRQIDTSLLLDSFELISKIQKIISSSNPKTSDLSLPMVIVHSMRESSLDLSNSLFNAEEKLYSSLMSGKKAKHFNKWKNS</sequence>
<dbReference type="AlphaFoldDB" id="I3EG39"/>
<dbReference type="OrthoDB" id="2194675at2759"/>
<dbReference type="EMBL" id="GL870879">
    <property type="protein sequence ID" value="EIJ88186.1"/>
    <property type="molecule type" value="Genomic_DNA"/>
</dbReference>
<evidence type="ECO:0000313" key="2">
    <source>
        <dbReference type="EMBL" id="EIJ88186.1"/>
    </source>
</evidence>
<name>I3EG39_NEMP3</name>
<dbReference type="Proteomes" id="UP000002872">
    <property type="component" value="Unassembled WGS sequence"/>
</dbReference>
<dbReference type="InParanoid" id="I3EG39"/>
<accession>I3EG39</accession>
<gene>
    <name evidence="2" type="ORF">NEQG_01630</name>
</gene>
<feature type="region of interest" description="Disordered" evidence="1">
    <location>
        <begin position="1"/>
        <end position="81"/>
    </location>
</feature>
<proteinExistence type="predicted"/>
<reference evidence="2" key="1">
    <citation type="submission" date="2011-01" db="EMBL/GenBank/DDBJ databases">
        <title>The Genome Sequence of Nematocida parisii strain ERTm3.</title>
        <authorList>
            <consortium name="The Broad Institute Genome Sequencing Platform"/>
            <consortium name="The Broad Institute Genome Sequencing Center for Infectious Disease"/>
            <person name="Cuomo C."/>
            <person name="Troemel E."/>
            <person name="Young S.K."/>
            <person name="Zeng Q."/>
            <person name="Gargeya S."/>
            <person name="Fitzgerald M."/>
            <person name="Haas B."/>
            <person name="Abouelleil A."/>
            <person name="Alvarado L."/>
            <person name="Arachchi H.M."/>
            <person name="Berlin A."/>
            <person name="Chapman S.B."/>
            <person name="Gearin G."/>
            <person name="Goldberg J."/>
            <person name="Griggs A."/>
            <person name="Gujja S."/>
            <person name="Hansen M."/>
            <person name="Heiman D."/>
            <person name="Howarth C."/>
            <person name="Larimer J."/>
            <person name="Lui A."/>
            <person name="MacDonald P.J.P."/>
            <person name="McCowen C."/>
            <person name="Montmayeur A."/>
            <person name="Murphy C."/>
            <person name="Neiman D."/>
            <person name="Pearson M."/>
            <person name="Priest M."/>
            <person name="Roberts A."/>
            <person name="Saif S."/>
            <person name="Shea T."/>
            <person name="Sisk P."/>
            <person name="Stolte C."/>
            <person name="Sykes S."/>
            <person name="Wortman J."/>
            <person name="Nusbaum C."/>
            <person name="Birren B."/>
        </authorList>
    </citation>
    <scope>NUCLEOTIDE SEQUENCE</scope>
    <source>
        <strain evidence="2">ERTm3</strain>
    </source>
</reference>
<organism evidence="2 3">
    <name type="scientific">Nematocida parisii (strain ERTm3)</name>
    <name type="common">Nematode killer fungus</name>
    <dbReference type="NCBI Taxonomy" id="935791"/>
    <lineage>
        <taxon>Eukaryota</taxon>
        <taxon>Fungi</taxon>
        <taxon>Fungi incertae sedis</taxon>
        <taxon>Microsporidia</taxon>
        <taxon>Nematocida</taxon>
    </lineage>
</organism>
<feature type="compositionally biased region" description="Polar residues" evidence="1">
    <location>
        <begin position="1"/>
        <end position="18"/>
    </location>
</feature>
<evidence type="ECO:0000256" key="1">
    <source>
        <dbReference type="SAM" id="MobiDB-lite"/>
    </source>
</evidence>
<protein>
    <submittedName>
        <fullName evidence="2">Uncharacterized protein</fullName>
    </submittedName>
</protein>